<accession>A0A2D0NGU3</accession>
<dbReference type="OrthoDB" id="9773047at2"/>
<keyword evidence="3" id="KW-1185">Reference proteome</keyword>
<evidence type="ECO:0000259" key="1">
    <source>
        <dbReference type="Pfam" id="PF00144"/>
    </source>
</evidence>
<evidence type="ECO:0000313" key="3">
    <source>
        <dbReference type="Proteomes" id="UP000223913"/>
    </source>
</evidence>
<sequence length="350" mass="39542">MRHSSLIILSLLLIIGCSDKRDPQALPTATKPNPENWPTTAWKYDTLKSSAHFRPLIDSFPGKYSLLIVNNGQIAFEHYQEPYAKDSLIHVNSCTKTVISLLFGAVFKEQLDLNENRAAIDYFPEYAINDSLIRKIKVRHFLSMSSGLNWKGGIDATDVIRMSNTSDWAKYVFERAVAEPPGENFHYNSGGTQVISTILHKQTNEGLMAFAQEQIFNPLGISAFKWDRTPKGIPKAGWGLHLKMQDMARLGYLLLKKGKWNDAQILSDEWVAKMSAKHIAANSEYDYGYQVWIPKTIGTEGFLFRGSYPPSTKIVAVLPELNSVVVYVGENYHTIDLLRDFIVPVLKKGW</sequence>
<dbReference type="Gene3D" id="3.40.710.10">
    <property type="entry name" value="DD-peptidase/beta-lactamase superfamily"/>
    <property type="match status" value="1"/>
</dbReference>
<evidence type="ECO:0000313" key="2">
    <source>
        <dbReference type="EMBL" id="PHN06983.1"/>
    </source>
</evidence>
<dbReference type="InterPro" id="IPR012338">
    <property type="entry name" value="Beta-lactam/transpept-like"/>
</dbReference>
<dbReference type="SUPFAM" id="SSF56601">
    <property type="entry name" value="beta-lactamase/transpeptidase-like"/>
    <property type="match status" value="1"/>
</dbReference>
<feature type="domain" description="Beta-lactamase-related" evidence="1">
    <location>
        <begin position="65"/>
        <end position="328"/>
    </location>
</feature>
<dbReference type="AlphaFoldDB" id="A0A2D0NGU3"/>
<organism evidence="2 3">
    <name type="scientific">Flavilitoribacter nigricans (strain ATCC 23147 / DSM 23189 / NBRC 102662 / NCIMB 1420 / SS-2)</name>
    <name type="common">Lewinella nigricans</name>
    <dbReference type="NCBI Taxonomy" id="1122177"/>
    <lineage>
        <taxon>Bacteria</taxon>
        <taxon>Pseudomonadati</taxon>
        <taxon>Bacteroidota</taxon>
        <taxon>Saprospiria</taxon>
        <taxon>Saprospirales</taxon>
        <taxon>Lewinellaceae</taxon>
        <taxon>Flavilitoribacter</taxon>
    </lineage>
</organism>
<proteinExistence type="predicted"/>
<dbReference type="InterPro" id="IPR001466">
    <property type="entry name" value="Beta-lactam-related"/>
</dbReference>
<dbReference type="EMBL" id="PDUD01000012">
    <property type="protein sequence ID" value="PHN06983.1"/>
    <property type="molecule type" value="Genomic_DNA"/>
</dbReference>
<dbReference type="Pfam" id="PF00144">
    <property type="entry name" value="Beta-lactamase"/>
    <property type="match status" value="1"/>
</dbReference>
<name>A0A2D0NGU3_FLAN2</name>
<dbReference type="Proteomes" id="UP000223913">
    <property type="component" value="Unassembled WGS sequence"/>
</dbReference>
<comment type="caution">
    <text evidence="2">The sequence shown here is derived from an EMBL/GenBank/DDBJ whole genome shotgun (WGS) entry which is preliminary data.</text>
</comment>
<dbReference type="PANTHER" id="PTHR43283:SF7">
    <property type="entry name" value="BETA-LACTAMASE-RELATED DOMAIN-CONTAINING PROTEIN"/>
    <property type="match status" value="1"/>
</dbReference>
<dbReference type="PROSITE" id="PS51257">
    <property type="entry name" value="PROKAR_LIPOPROTEIN"/>
    <property type="match status" value="1"/>
</dbReference>
<protein>
    <recommendedName>
        <fullName evidence="1">Beta-lactamase-related domain-containing protein</fullName>
    </recommendedName>
</protein>
<reference evidence="2 3" key="1">
    <citation type="submission" date="2017-10" db="EMBL/GenBank/DDBJ databases">
        <title>The draft genome sequence of Lewinella nigricans NBRC 102662.</title>
        <authorList>
            <person name="Wang K."/>
        </authorList>
    </citation>
    <scope>NUCLEOTIDE SEQUENCE [LARGE SCALE GENOMIC DNA]</scope>
    <source>
        <strain evidence="2 3">NBRC 102662</strain>
    </source>
</reference>
<dbReference type="PANTHER" id="PTHR43283">
    <property type="entry name" value="BETA-LACTAMASE-RELATED"/>
    <property type="match status" value="1"/>
</dbReference>
<dbReference type="InterPro" id="IPR050789">
    <property type="entry name" value="Diverse_Enzym_Activities"/>
</dbReference>
<dbReference type="RefSeq" id="WP_099149591.1">
    <property type="nucleotide sequence ID" value="NZ_PDUD01000012.1"/>
</dbReference>
<gene>
    <name evidence="2" type="ORF">CRP01_08460</name>
</gene>